<dbReference type="STRING" id="4072.A0A2G2ZS11"/>
<dbReference type="Proteomes" id="UP000222542">
    <property type="component" value="Unassembled WGS sequence"/>
</dbReference>
<dbReference type="AlphaFoldDB" id="A0A2G2ZS11"/>
<evidence type="ECO:0000256" key="2">
    <source>
        <dbReference type="ARBA" id="ARBA00007453"/>
    </source>
</evidence>
<proteinExistence type="inferred from homology"/>
<comment type="subcellular location">
    <subcellularLocation>
        <location evidence="1">Nucleus</location>
    </subcellularLocation>
</comment>
<dbReference type="PANTHER" id="PTHR10644">
    <property type="entry name" value="DNA REPAIR/RNA PROCESSING CPSF FAMILY"/>
    <property type="match status" value="1"/>
</dbReference>
<dbReference type="Gene3D" id="2.130.10.10">
    <property type="entry name" value="YVTN repeat-like/Quinoprotein amine dehydrogenase"/>
    <property type="match status" value="2"/>
</dbReference>
<comment type="caution">
    <text evidence="7">The sequence shown here is derived from an EMBL/GenBank/DDBJ whole genome shotgun (WGS) entry which is preliminary data.</text>
</comment>
<keyword evidence="3" id="KW-0539">Nucleus</keyword>
<dbReference type="GO" id="GO:0005634">
    <property type="term" value="C:nucleus"/>
    <property type="evidence" value="ECO:0000318"/>
    <property type="project" value="GO_Central"/>
</dbReference>
<dbReference type="FunFam" id="1.10.150.910:FF:000003">
    <property type="entry name" value="DNA damage-binding protein 1a"/>
    <property type="match status" value="1"/>
</dbReference>
<feature type="domain" description="RSE1/DDB1/CPSF1 C-terminal" evidence="4">
    <location>
        <begin position="730"/>
        <end position="907"/>
    </location>
</feature>
<protein>
    <submittedName>
        <fullName evidence="7">DNA damage-binding protein 1</fullName>
    </submittedName>
</protein>
<feature type="domain" description="RSE1/DDB1/CPSF1 C-terminal" evidence="4">
    <location>
        <begin position="908"/>
        <end position="971"/>
    </location>
</feature>
<dbReference type="InterPro" id="IPR050358">
    <property type="entry name" value="RSE1/DDB1/CFT1"/>
</dbReference>
<dbReference type="GO" id="GO:0003676">
    <property type="term" value="F:nucleic acid binding"/>
    <property type="evidence" value="ECO:0007669"/>
    <property type="project" value="InterPro"/>
</dbReference>
<evidence type="ECO:0000313" key="7">
    <source>
        <dbReference type="EMBL" id="PHT84765.1"/>
    </source>
</evidence>
<dbReference type="InterPro" id="IPR004871">
    <property type="entry name" value="RSE1/DDB1/CPSF1_C"/>
</dbReference>
<evidence type="ECO:0000313" key="8">
    <source>
        <dbReference type="Proteomes" id="UP000222542"/>
    </source>
</evidence>
<accession>A0A2G2ZS11</accession>
<dbReference type="Pfam" id="PF23726">
    <property type="entry name" value="Beta-prop_RSE1_2nd"/>
    <property type="match status" value="2"/>
</dbReference>
<sequence>MVPGLHCQQFIHFDEEGKLKEAFSIRYECCEVLDMKFWYGCQKPTFVVIYKEDNKNARHVKAYEVPLENGPNIEQREIWALNNIDNGAYLLLQVSPPLCGVLIIGENVIVYCCNGSAVNVTYPIEHGLERMIKLMLIDICLGIITGSSSTSNHSWKGEVSVELRGIKGMWSLRSAIDDSYDSFLVFSFIDVTRFYQIVLDETSREGFTSLSLVEASIEGFNSDVQTLFCHQAVYDQLVLVTPNSVRLVNSVSKHMKTEWFAPGPLTVATAKATQILLATTVGGHQLLVCLTIGNGVLKEMANIKLGGDVSCLDINPITAKANSSIFAAVGMWEDNSVNIYALPKLDFIGKENLDGVDSLPHSILMCSLDWRSYLLCGLSDGHLMHFELNMTTGELTGRKKVSIGNQPVTLCTFLSKEATRVVAASNSLMVIYSNNNKILYSEVNNIEGVIHMSPYNVEAFPNMPVDCCNCESHSGSPLAFILLAITVGGHQLLVCVTIGNGVLKEMASIKLGGDVSCLDINPIATKANSSIFAAVGMWEDNSINIYSLPKLDFIGKENLGGVDSLPRSVLICSFDGRSYLLCGLNDGHLMHFELNMSTGELTARKKVSIGNQPITLCTFLSKEATRVVAASNSLMVIYSNNNKILYNEVNNIEGVIHISPYNVEAFPNMLAIAKEGQLAICTIDEKQKLHIIHSEHLGEYVRYISHQEQSRTIAICSITYEGGNQTDRLVRLFDDQTFQRKSTYIFDQFEYGCSILSCSFSDDNNVYYCVGTAYVMPNQNELTKGRILVLQVVLDGEFQLVAQMETNGAVYSLNAFNGKLLAAINQNIQLYKWASCEFGRGGKLQPECLYHGRVLSLYVRTRGDFIGVGDLVMCIVLLICKQDKEEYVIEQLAYHSATNWMSAVEILRVIASLPQKQHNFLETLQSKLRKVIKGVGELSNEQWRTCWCWQRRRTIDTTNFVDGDLIESFLDLSKNQKEEIAQEMEVPFGDLVKVVEELTTLHSF</sequence>
<dbReference type="InterPro" id="IPR058543">
    <property type="entry name" value="Beta-prop_RSE1/DDB1/CPSF1_2nd"/>
</dbReference>
<evidence type="ECO:0000256" key="3">
    <source>
        <dbReference type="ARBA" id="ARBA00023242"/>
    </source>
</evidence>
<feature type="domain" description="RSE1/DDB1/CPSF1 second beta-propeller" evidence="6">
    <location>
        <begin position="159"/>
        <end position="464"/>
    </location>
</feature>
<dbReference type="Pfam" id="PF03178">
    <property type="entry name" value="CPSF_A"/>
    <property type="match status" value="2"/>
</dbReference>
<feature type="domain" description="RSE1/DDB1/CPSF1 first beta-propeller" evidence="5">
    <location>
        <begin position="17"/>
        <end position="126"/>
    </location>
</feature>
<reference evidence="7 8" key="1">
    <citation type="journal article" date="2014" name="Nat. Genet.">
        <title>Genome sequence of the hot pepper provides insights into the evolution of pungency in Capsicum species.</title>
        <authorList>
            <person name="Kim S."/>
            <person name="Park M."/>
            <person name="Yeom S.I."/>
            <person name="Kim Y.M."/>
            <person name="Lee J.M."/>
            <person name="Lee H.A."/>
            <person name="Seo E."/>
            <person name="Choi J."/>
            <person name="Cheong K."/>
            <person name="Kim K.T."/>
            <person name="Jung K."/>
            <person name="Lee G.W."/>
            <person name="Oh S.K."/>
            <person name="Bae C."/>
            <person name="Kim S.B."/>
            <person name="Lee H.Y."/>
            <person name="Kim S.Y."/>
            <person name="Kim M.S."/>
            <person name="Kang B.C."/>
            <person name="Jo Y.D."/>
            <person name="Yang H.B."/>
            <person name="Jeong H.J."/>
            <person name="Kang W.H."/>
            <person name="Kwon J.K."/>
            <person name="Shin C."/>
            <person name="Lim J.Y."/>
            <person name="Park J.H."/>
            <person name="Huh J.H."/>
            <person name="Kim J.S."/>
            <person name="Kim B.D."/>
            <person name="Cohen O."/>
            <person name="Paran I."/>
            <person name="Suh M.C."/>
            <person name="Lee S.B."/>
            <person name="Kim Y.K."/>
            <person name="Shin Y."/>
            <person name="Noh S.J."/>
            <person name="Park J."/>
            <person name="Seo Y.S."/>
            <person name="Kwon S.Y."/>
            <person name="Kim H.A."/>
            <person name="Park J.M."/>
            <person name="Kim H.J."/>
            <person name="Choi S.B."/>
            <person name="Bosland P.W."/>
            <person name="Reeves G."/>
            <person name="Jo S.H."/>
            <person name="Lee B.W."/>
            <person name="Cho H.T."/>
            <person name="Choi H.S."/>
            <person name="Lee M.S."/>
            <person name="Yu Y."/>
            <person name="Do Choi Y."/>
            <person name="Park B.S."/>
            <person name="van Deynze A."/>
            <person name="Ashrafi H."/>
            <person name="Hill T."/>
            <person name="Kim W.T."/>
            <person name="Pai H.S."/>
            <person name="Ahn H.K."/>
            <person name="Yeam I."/>
            <person name="Giovannoni J.J."/>
            <person name="Rose J.K."/>
            <person name="Sorensen I."/>
            <person name="Lee S.J."/>
            <person name="Kim R.W."/>
            <person name="Choi I.Y."/>
            <person name="Choi B.S."/>
            <person name="Lim J.S."/>
            <person name="Lee Y.H."/>
            <person name="Choi D."/>
        </authorList>
    </citation>
    <scope>NUCLEOTIDE SEQUENCE [LARGE SCALE GENOMIC DNA]</scope>
    <source>
        <strain evidence="8">cv. CM334</strain>
    </source>
</reference>
<gene>
    <name evidence="7" type="ORF">T459_13208</name>
</gene>
<dbReference type="InterPro" id="IPR036322">
    <property type="entry name" value="WD40_repeat_dom_sf"/>
</dbReference>
<evidence type="ECO:0000259" key="6">
    <source>
        <dbReference type="Pfam" id="PF23726"/>
    </source>
</evidence>
<dbReference type="Gramene" id="PHT84765">
    <property type="protein sequence ID" value="PHT84765"/>
    <property type="gene ID" value="T459_13208"/>
</dbReference>
<dbReference type="SUPFAM" id="SSF50978">
    <property type="entry name" value="WD40 repeat-like"/>
    <property type="match status" value="2"/>
</dbReference>
<organism evidence="7 8">
    <name type="scientific">Capsicum annuum</name>
    <name type="common">Capsicum pepper</name>
    <dbReference type="NCBI Taxonomy" id="4072"/>
    <lineage>
        <taxon>Eukaryota</taxon>
        <taxon>Viridiplantae</taxon>
        <taxon>Streptophyta</taxon>
        <taxon>Embryophyta</taxon>
        <taxon>Tracheophyta</taxon>
        <taxon>Spermatophyta</taxon>
        <taxon>Magnoliopsida</taxon>
        <taxon>eudicotyledons</taxon>
        <taxon>Gunneridae</taxon>
        <taxon>Pentapetalae</taxon>
        <taxon>asterids</taxon>
        <taxon>lamiids</taxon>
        <taxon>Solanales</taxon>
        <taxon>Solanaceae</taxon>
        <taxon>Solanoideae</taxon>
        <taxon>Capsiceae</taxon>
        <taxon>Capsicum</taxon>
    </lineage>
</organism>
<evidence type="ECO:0000259" key="5">
    <source>
        <dbReference type="Pfam" id="PF10433"/>
    </source>
</evidence>
<keyword evidence="8" id="KW-1185">Reference proteome</keyword>
<comment type="similarity">
    <text evidence="2">Belongs to the DDB1 family.</text>
</comment>
<dbReference type="Pfam" id="PF10433">
    <property type="entry name" value="Beta-prop_RSE1_1st"/>
    <property type="match status" value="1"/>
</dbReference>
<name>A0A2G2ZS11_CAPAN</name>
<reference evidence="7 8" key="2">
    <citation type="journal article" date="2017" name="Genome Biol.">
        <title>New reference genome sequences of hot pepper reveal the massive evolution of plant disease-resistance genes by retroduplication.</title>
        <authorList>
            <person name="Kim S."/>
            <person name="Park J."/>
            <person name="Yeom S.I."/>
            <person name="Kim Y.M."/>
            <person name="Seo E."/>
            <person name="Kim K.T."/>
            <person name="Kim M.S."/>
            <person name="Lee J.M."/>
            <person name="Cheong K."/>
            <person name="Shin H.S."/>
            <person name="Kim S.B."/>
            <person name="Han K."/>
            <person name="Lee J."/>
            <person name="Park M."/>
            <person name="Lee H.A."/>
            <person name="Lee H.Y."/>
            <person name="Lee Y."/>
            <person name="Oh S."/>
            <person name="Lee J.H."/>
            <person name="Choi E."/>
            <person name="Choi E."/>
            <person name="Lee S.E."/>
            <person name="Jeon J."/>
            <person name="Kim H."/>
            <person name="Choi G."/>
            <person name="Song H."/>
            <person name="Lee J."/>
            <person name="Lee S.C."/>
            <person name="Kwon J.K."/>
            <person name="Lee H.Y."/>
            <person name="Koo N."/>
            <person name="Hong Y."/>
            <person name="Kim R.W."/>
            <person name="Kang W.H."/>
            <person name="Huh J.H."/>
            <person name="Kang B.C."/>
            <person name="Yang T.J."/>
            <person name="Lee Y.H."/>
            <person name="Bennetzen J.L."/>
            <person name="Choi D."/>
        </authorList>
    </citation>
    <scope>NUCLEOTIDE SEQUENCE [LARGE SCALE GENOMIC DNA]</scope>
    <source>
        <strain evidence="8">cv. CM334</strain>
    </source>
</reference>
<dbReference type="Gene3D" id="1.10.150.910">
    <property type="match status" value="1"/>
</dbReference>
<dbReference type="InterPro" id="IPR018846">
    <property type="entry name" value="Beta-prop_RSE1/DDB1/CPSF1_1st"/>
</dbReference>
<dbReference type="InterPro" id="IPR015943">
    <property type="entry name" value="WD40/YVTN_repeat-like_dom_sf"/>
</dbReference>
<evidence type="ECO:0000256" key="1">
    <source>
        <dbReference type="ARBA" id="ARBA00004123"/>
    </source>
</evidence>
<dbReference type="EMBL" id="AYRZ02000004">
    <property type="protein sequence ID" value="PHT84765.1"/>
    <property type="molecule type" value="Genomic_DNA"/>
</dbReference>
<evidence type="ECO:0000259" key="4">
    <source>
        <dbReference type="Pfam" id="PF03178"/>
    </source>
</evidence>
<feature type="domain" description="RSE1/DDB1/CPSF1 second beta-propeller" evidence="6">
    <location>
        <begin position="483"/>
        <end position="683"/>
    </location>
</feature>